<dbReference type="OrthoDB" id="4117985at2759"/>
<feature type="compositionally biased region" description="Low complexity" evidence="1">
    <location>
        <begin position="629"/>
        <end position="638"/>
    </location>
</feature>
<feature type="region of interest" description="Disordered" evidence="1">
    <location>
        <begin position="526"/>
        <end position="675"/>
    </location>
</feature>
<feature type="compositionally biased region" description="Basic and acidic residues" evidence="1">
    <location>
        <begin position="36"/>
        <end position="45"/>
    </location>
</feature>
<feature type="compositionally biased region" description="Pro residues" evidence="1">
    <location>
        <begin position="407"/>
        <end position="416"/>
    </location>
</feature>
<feature type="region of interest" description="Disordered" evidence="1">
    <location>
        <begin position="25"/>
        <end position="141"/>
    </location>
</feature>
<reference evidence="2 3" key="1">
    <citation type="submission" date="2015-01" db="EMBL/GenBank/DDBJ databases">
        <title>The Genome Sequence of Fonsecaea pedrosoi CBS 271.37.</title>
        <authorList>
            <consortium name="The Broad Institute Genomics Platform"/>
            <person name="Cuomo C."/>
            <person name="de Hoog S."/>
            <person name="Gorbushina A."/>
            <person name="Stielow B."/>
            <person name="Teixiera M."/>
            <person name="Abouelleil A."/>
            <person name="Chapman S.B."/>
            <person name="Priest M."/>
            <person name="Young S.K."/>
            <person name="Wortman J."/>
            <person name="Nusbaum C."/>
            <person name="Birren B."/>
        </authorList>
    </citation>
    <scope>NUCLEOTIDE SEQUENCE [LARGE SCALE GENOMIC DNA]</scope>
    <source>
        <strain evidence="2 3">CBS 271.37</strain>
    </source>
</reference>
<dbReference type="VEuPathDB" id="FungiDB:Z517_05590"/>
<feature type="region of interest" description="Disordered" evidence="1">
    <location>
        <begin position="385"/>
        <end position="469"/>
    </location>
</feature>
<dbReference type="HOGENOM" id="CLU_023042_0_0_1"/>
<evidence type="ECO:0000313" key="2">
    <source>
        <dbReference type="EMBL" id="KIW82563.1"/>
    </source>
</evidence>
<evidence type="ECO:0000313" key="3">
    <source>
        <dbReference type="Proteomes" id="UP000053029"/>
    </source>
</evidence>
<feature type="compositionally biased region" description="Basic residues" evidence="1">
    <location>
        <begin position="109"/>
        <end position="118"/>
    </location>
</feature>
<proteinExistence type="predicted"/>
<dbReference type="Proteomes" id="UP000053029">
    <property type="component" value="Unassembled WGS sequence"/>
</dbReference>
<feature type="compositionally biased region" description="Polar residues" evidence="1">
    <location>
        <begin position="25"/>
        <end position="34"/>
    </location>
</feature>
<dbReference type="GeneID" id="25305080"/>
<feature type="region of interest" description="Disordered" evidence="1">
    <location>
        <begin position="303"/>
        <end position="353"/>
    </location>
</feature>
<organism evidence="2 3">
    <name type="scientific">Fonsecaea pedrosoi CBS 271.37</name>
    <dbReference type="NCBI Taxonomy" id="1442368"/>
    <lineage>
        <taxon>Eukaryota</taxon>
        <taxon>Fungi</taxon>
        <taxon>Dikarya</taxon>
        <taxon>Ascomycota</taxon>
        <taxon>Pezizomycotina</taxon>
        <taxon>Eurotiomycetes</taxon>
        <taxon>Chaetothyriomycetidae</taxon>
        <taxon>Chaetothyriales</taxon>
        <taxon>Herpotrichiellaceae</taxon>
        <taxon>Fonsecaea</taxon>
    </lineage>
</organism>
<dbReference type="EMBL" id="KN846971">
    <property type="protein sequence ID" value="KIW82563.1"/>
    <property type="molecule type" value="Genomic_DNA"/>
</dbReference>
<feature type="compositionally biased region" description="Polar residues" evidence="1">
    <location>
        <begin position="647"/>
        <end position="659"/>
    </location>
</feature>
<feature type="region of interest" description="Disordered" evidence="1">
    <location>
        <begin position="199"/>
        <end position="226"/>
    </location>
</feature>
<feature type="compositionally biased region" description="Polar residues" evidence="1">
    <location>
        <begin position="731"/>
        <end position="744"/>
    </location>
</feature>
<protein>
    <submittedName>
        <fullName evidence="2">Unplaced genomic scaffold supercont1.3, whole genome shotgun sequence</fullName>
    </submittedName>
</protein>
<sequence>MISHTRSRSKGSFSIFSFDTIRSFSRAGSRQASRIPSKDELRNRTESSLSYRCDPKNQPPASPEPISPGHVVEESVKSTPQSPQELGDHDVGQQTRGDAEAAVLPIQSTRRRTNRLRPRSWLPFSRLPPQSPYPRSISTQLPKTASTSTVARSVISAPVLTSTTNVTVARAEGVHCGEMFDVAFAQSSWNSQVGWVASSNQDTEGSSRHAKASSGRCGESPGGIANLTTSKRGRILRLRNAIRSRIRNGTLRPAGITAQHKQIPETPGDVQGDEGPTLRRDLPHSRAETLNLYKGKIKGFTGNGHIRRKSVNTDKGAAESRGGDSPLLGRGDIIDLPPTDFAAEHSDNESGFGSLTRSFASAVDKLDFYSSLPRNMSFLRSKSSFFHSKQGGKGGNDQDETSRQFPPISPSKPAPPVAQAIAASSQSDLLGGFNPKGHLQKPASAARHDGLHNSRSQEFGPNQEDQAGRQTAVAPLVFSAEKNGYVPAAPIAGYPRGVNPLRMHPPGAMAVAPSVLDQASQALSLDHNAPLTCPRRHTATPNSEDREGSDTASLEDAPIYSPSLGDLSQYARDTPRSGKAVPSGGSRDQDGHSVSAQSSGKKDLTTKGQAGTLKKSRSGVGLFSKSKSEITSTTSTHSRPQAESPLYQRSGNQQGNTDSGKGRTVKKSKSLHFGGLFKRKDTADLKSTMASLAFQPATPSPLRKVMRFGSQSTRGGGNSPTAPSAKKESEQSTSNSVPWQMTAA</sequence>
<dbReference type="AlphaFoldDB" id="A0A0D2GNP7"/>
<feature type="region of interest" description="Disordered" evidence="1">
    <location>
        <begin position="261"/>
        <end position="281"/>
    </location>
</feature>
<feature type="compositionally biased region" description="Pro residues" evidence="1">
    <location>
        <begin position="57"/>
        <end position="66"/>
    </location>
</feature>
<feature type="compositionally biased region" description="Polar residues" evidence="1">
    <location>
        <begin position="453"/>
        <end position="469"/>
    </location>
</feature>
<gene>
    <name evidence="2" type="ORF">Z517_05590</name>
</gene>
<name>A0A0D2GNP7_9EURO</name>
<evidence type="ECO:0000256" key="1">
    <source>
        <dbReference type="SAM" id="MobiDB-lite"/>
    </source>
</evidence>
<accession>A0A0D2GNP7</accession>
<keyword evidence="3" id="KW-1185">Reference proteome</keyword>
<dbReference type="RefSeq" id="XP_013286371.1">
    <property type="nucleotide sequence ID" value="XM_013430917.1"/>
</dbReference>
<feature type="region of interest" description="Disordered" evidence="1">
    <location>
        <begin position="708"/>
        <end position="744"/>
    </location>
</feature>